<dbReference type="EMBL" id="NIDE01000001">
    <property type="protein sequence ID" value="OWK47551.1"/>
    <property type="molecule type" value="Genomic_DNA"/>
</dbReference>
<accession>A0A225E1X0</accession>
<dbReference type="AlphaFoldDB" id="A0A225E1X0"/>
<gene>
    <name evidence="1" type="ORF">FRUB_01250</name>
</gene>
<comment type="caution">
    <text evidence="1">The sequence shown here is derived from an EMBL/GenBank/DDBJ whole genome shotgun (WGS) entry which is preliminary data.</text>
</comment>
<proteinExistence type="predicted"/>
<dbReference type="Proteomes" id="UP000214646">
    <property type="component" value="Unassembled WGS sequence"/>
</dbReference>
<name>A0A225E1X0_9BACT</name>
<sequence length="75" mass="8351">MALWSDLIKILARKVWHQRHAGRECDSRPAKHDASVPTPRMTTAQKLAIPSPKIGMTVYDTTELGLSTYNGSAWS</sequence>
<organism evidence="1 2">
    <name type="scientific">Fimbriiglobus ruber</name>
    <dbReference type="NCBI Taxonomy" id="1908690"/>
    <lineage>
        <taxon>Bacteria</taxon>
        <taxon>Pseudomonadati</taxon>
        <taxon>Planctomycetota</taxon>
        <taxon>Planctomycetia</taxon>
        <taxon>Gemmatales</taxon>
        <taxon>Gemmataceae</taxon>
        <taxon>Fimbriiglobus</taxon>
    </lineage>
</organism>
<evidence type="ECO:0000313" key="2">
    <source>
        <dbReference type="Proteomes" id="UP000214646"/>
    </source>
</evidence>
<reference evidence="2" key="1">
    <citation type="submission" date="2017-06" db="EMBL/GenBank/DDBJ databases">
        <title>Genome analysis of Fimbriiglobus ruber SP5, the first member of the order Planctomycetales with confirmed chitinolytic capability.</title>
        <authorList>
            <person name="Ravin N.V."/>
            <person name="Rakitin A.L."/>
            <person name="Ivanova A.A."/>
            <person name="Beletsky A.V."/>
            <person name="Kulichevskaya I.S."/>
            <person name="Mardanov A.V."/>
            <person name="Dedysh S.N."/>
        </authorList>
    </citation>
    <scope>NUCLEOTIDE SEQUENCE [LARGE SCALE GENOMIC DNA]</scope>
    <source>
        <strain evidence="2">SP5</strain>
    </source>
</reference>
<keyword evidence="2" id="KW-1185">Reference proteome</keyword>
<evidence type="ECO:0000313" key="1">
    <source>
        <dbReference type="EMBL" id="OWK47551.1"/>
    </source>
</evidence>
<protein>
    <submittedName>
        <fullName evidence="1">Phage-related protein</fullName>
    </submittedName>
</protein>
<dbReference type="RefSeq" id="WP_143392880.1">
    <property type="nucleotide sequence ID" value="NZ_NIDE01000001.1"/>
</dbReference>